<gene>
    <name evidence="2" type="ORF">METZ01_LOCUS84637</name>
</gene>
<dbReference type="InterPro" id="IPR024370">
    <property type="entry name" value="PBP_domain"/>
</dbReference>
<accession>A0A381UXU4</accession>
<proteinExistence type="predicted"/>
<dbReference type="PANTHER" id="PTHR37945">
    <property type="entry name" value="EXTRACELLULAR TUNGSTATE BINDING PROTEIN"/>
    <property type="match status" value="1"/>
</dbReference>
<dbReference type="AlphaFoldDB" id="A0A381UXU4"/>
<feature type="domain" description="PBP" evidence="1">
    <location>
        <begin position="4"/>
        <end position="202"/>
    </location>
</feature>
<dbReference type="InterPro" id="IPR052738">
    <property type="entry name" value="ABC-Tungstate_binding"/>
</dbReference>
<dbReference type="PANTHER" id="PTHR37945:SF1">
    <property type="entry name" value="EXTRACELLULAR TUNGSTATE BINDING PROTEIN"/>
    <property type="match status" value="1"/>
</dbReference>
<protein>
    <recommendedName>
        <fullName evidence="1">PBP domain-containing protein</fullName>
    </recommendedName>
</protein>
<evidence type="ECO:0000259" key="1">
    <source>
        <dbReference type="Pfam" id="PF12849"/>
    </source>
</evidence>
<organism evidence="2">
    <name type="scientific">marine metagenome</name>
    <dbReference type="NCBI Taxonomy" id="408172"/>
    <lineage>
        <taxon>unclassified sequences</taxon>
        <taxon>metagenomes</taxon>
        <taxon>ecological metagenomes</taxon>
    </lineage>
</organism>
<sequence length="226" mass="24922">MPYFEKKTGNELLVISAGTGQALRMGQDGNVDVLLVHEPAAEKRFVEAGFGVNRRTVMFNDFVFVGPESDPAGVMGQRDAINTLKKIAIGKHIFISRGDDSGTHKKELFLWEKAGLKPHKSWYREAGLGMGRVLQIADELNAYTISDRGTWLAFKSKLSLKLLAEGDTELHNPYSIIAVNPARYPGINYLGAMSLIAWITSVEGQEKIGNFRINGQLLFTPVAVNN</sequence>
<dbReference type="SUPFAM" id="SSF53850">
    <property type="entry name" value="Periplasmic binding protein-like II"/>
    <property type="match status" value="1"/>
</dbReference>
<reference evidence="2" key="1">
    <citation type="submission" date="2018-05" db="EMBL/GenBank/DDBJ databases">
        <authorList>
            <person name="Lanie J.A."/>
            <person name="Ng W.-L."/>
            <person name="Kazmierczak K.M."/>
            <person name="Andrzejewski T.M."/>
            <person name="Davidsen T.M."/>
            <person name="Wayne K.J."/>
            <person name="Tettelin H."/>
            <person name="Glass J.I."/>
            <person name="Rusch D."/>
            <person name="Podicherti R."/>
            <person name="Tsui H.-C.T."/>
            <person name="Winkler M.E."/>
        </authorList>
    </citation>
    <scope>NUCLEOTIDE SEQUENCE</scope>
</reference>
<dbReference type="Gene3D" id="3.40.190.10">
    <property type="entry name" value="Periplasmic binding protein-like II"/>
    <property type="match status" value="2"/>
</dbReference>
<dbReference type="EMBL" id="UINC01007166">
    <property type="protein sequence ID" value="SVA31783.1"/>
    <property type="molecule type" value="Genomic_DNA"/>
</dbReference>
<evidence type="ECO:0000313" key="2">
    <source>
        <dbReference type="EMBL" id="SVA31783.1"/>
    </source>
</evidence>
<dbReference type="Pfam" id="PF12849">
    <property type="entry name" value="PBP_like_2"/>
    <property type="match status" value="1"/>
</dbReference>
<name>A0A381UXU4_9ZZZZ</name>